<dbReference type="EMBL" id="CAUDLI010000001">
    <property type="protein sequence ID" value="CAJ0855152.1"/>
    <property type="molecule type" value="Genomic_DNA"/>
</dbReference>
<comment type="caution">
    <text evidence="6">The sequence shown here is derived from an EMBL/GenBank/DDBJ whole genome shotgun (WGS) entry which is preliminary data.</text>
</comment>
<keyword evidence="4" id="KW-0680">Restriction system</keyword>
<comment type="catalytic activity">
    <reaction evidence="5">
        <text>a 2'-deoxycytidine in DNA + S-adenosyl-L-methionine = a 5-methyl-2'-deoxycytidine in DNA + S-adenosyl-L-homocysteine + H(+)</text>
        <dbReference type="Rhea" id="RHEA:13681"/>
        <dbReference type="Rhea" id="RHEA-COMP:11369"/>
        <dbReference type="Rhea" id="RHEA-COMP:11370"/>
        <dbReference type="ChEBI" id="CHEBI:15378"/>
        <dbReference type="ChEBI" id="CHEBI:57856"/>
        <dbReference type="ChEBI" id="CHEBI:59789"/>
        <dbReference type="ChEBI" id="CHEBI:85452"/>
        <dbReference type="ChEBI" id="CHEBI:85454"/>
        <dbReference type="EC" id="2.1.1.37"/>
    </reaction>
</comment>
<evidence type="ECO:0000256" key="3">
    <source>
        <dbReference type="ARBA" id="ARBA00022691"/>
    </source>
</evidence>
<dbReference type="InterPro" id="IPR018117">
    <property type="entry name" value="C5_DNA_meth_AS"/>
</dbReference>
<accession>A0ABN9JVW3</accession>
<dbReference type="Gene3D" id="3.40.50.150">
    <property type="entry name" value="Vaccinia Virus protein VP39"/>
    <property type="match status" value="1"/>
</dbReference>
<dbReference type="InterPro" id="IPR029063">
    <property type="entry name" value="SAM-dependent_MTases_sf"/>
</dbReference>
<dbReference type="InterPro" id="IPR001525">
    <property type="entry name" value="C5_MeTfrase"/>
</dbReference>
<evidence type="ECO:0000256" key="1">
    <source>
        <dbReference type="ARBA" id="ARBA00022603"/>
    </source>
</evidence>
<evidence type="ECO:0008006" key="8">
    <source>
        <dbReference type="Google" id="ProtNLM"/>
    </source>
</evidence>
<evidence type="ECO:0000256" key="5">
    <source>
        <dbReference type="ARBA" id="ARBA00047422"/>
    </source>
</evidence>
<proteinExistence type="predicted"/>
<sequence length="287" mass="31170">MVSVTDLAYVAAGESRCDRAAVTAPGSGTPAQSQLVLSLFPGIDLFGRGFEQVGFSVVRGPDPLFGGDIRDFHAVPGRFDGVIGGPPCPDFSRARRTPPTGYGLEMIGEFERVVREARPLWWLMENVPAVPDLRIDGYSHQRIDLNAREVGLSQNRPRHFQFGHRGGYVMTVERGPMLADWEPCCVASEGNRDGRRDWARFCELQGLSEPLELDQLTLGARYRAVGNGVPVLMAVALARAVLGAVPADSVRLCGCGCGRPVGGRAVLALPACRKRMQRRREAVTDLA</sequence>
<keyword evidence="7" id="KW-1185">Reference proteome</keyword>
<dbReference type="Proteomes" id="UP001189792">
    <property type="component" value="Unassembled WGS sequence"/>
</dbReference>
<evidence type="ECO:0000256" key="4">
    <source>
        <dbReference type="ARBA" id="ARBA00022747"/>
    </source>
</evidence>
<keyword evidence="3" id="KW-0949">S-adenosyl-L-methionine</keyword>
<gene>
    <name evidence="6" type="ORF">R77564_00259</name>
</gene>
<protein>
    <recommendedName>
        <fullName evidence="8">DNA (cytosine-5-)-methyltransferase</fullName>
    </recommendedName>
</protein>
<organism evidence="6 7">
    <name type="scientific">Ralstonia flatus</name>
    <dbReference type="NCBI Taxonomy" id="3058601"/>
    <lineage>
        <taxon>Bacteria</taxon>
        <taxon>Pseudomonadati</taxon>
        <taxon>Pseudomonadota</taxon>
        <taxon>Betaproteobacteria</taxon>
        <taxon>Burkholderiales</taxon>
        <taxon>Burkholderiaceae</taxon>
        <taxon>Ralstonia</taxon>
    </lineage>
</organism>
<reference evidence="6 7" key="1">
    <citation type="submission" date="2023-07" db="EMBL/GenBank/DDBJ databases">
        <authorList>
            <person name="Peeters C."/>
        </authorList>
    </citation>
    <scope>NUCLEOTIDE SEQUENCE [LARGE SCALE GENOMIC DNA]</scope>
    <source>
        <strain evidence="6 7">LMG 32965</strain>
    </source>
</reference>
<name>A0ABN9JVW3_9RALS</name>
<dbReference type="Pfam" id="PF00145">
    <property type="entry name" value="DNA_methylase"/>
    <property type="match status" value="1"/>
</dbReference>
<evidence type="ECO:0000256" key="2">
    <source>
        <dbReference type="ARBA" id="ARBA00022679"/>
    </source>
</evidence>
<keyword evidence="2" id="KW-0808">Transferase</keyword>
<evidence type="ECO:0000313" key="6">
    <source>
        <dbReference type="EMBL" id="CAJ0855152.1"/>
    </source>
</evidence>
<dbReference type="PROSITE" id="PS00094">
    <property type="entry name" value="C5_MTASE_1"/>
    <property type="match status" value="1"/>
</dbReference>
<evidence type="ECO:0000313" key="7">
    <source>
        <dbReference type="Proteomes" id="UP001189792"/>
    </source>
</evidence>
<keyword evidence="1" id="KW-0489">Methyltransferase</keyword>
<dbReference type="SUPFAM" id="SSF53335">
    <property type="entry name" value="S-adenosyl-L-methionine-dependent methyltransferases"/>
    <property type="match status" value="1"/>
</dbReference>